<dbReference type="AlphaFoldDB" id="A0AAD4ENB9"/>
<dbReference type="InterPro" id="IPR029058">
    <property type="entry name" value="AB_hydrolase_fold"/>
</dbReference>
<dbReference type="Pfam" id="PF00135">
    <property type="entry name" value="COesterase"/>
    <property type="match status" value="1"/>
</dbReference>
<proteinExistence type="predicted"/>
<accession>A0AAD4ENB9</accession>
<gene>
    <name evidence="2" type="ORF">NEMBOFW57_010754</name>
</gene>
<organism evidence="2 3">
    <name type="scientific">Staphylotrichum longicolle</name>
    <dbReference type="NCBI Taxonomy" id="669026"/>
    <lineage>
        <taxon>Eukaryota</taxon>
        <taxon>Fungi</taxon>
        <taxon>Dikarya</taxon>
        <taxon>Ascomycota</taxon>
        <taxon>Pezizomycotina</taxon>
        <taxon>Sordariomycetes</taxon>
        <taxon>Sordariomycetidae</taxon>
        <taxon>Sordariales</taxon>
        <taxon>Chaetomiaceae</taxon>
        <taxon>Staphylotrichum</taxon>
    </lineage>
</organism>
<dbReference type="SUPFAM" id="SSF53474">
    <property type="entry name" value="alpha/beta-Hydrolases"/>
    <property type="match status" value="1"/>
</dbReference>
<keyword evidence="3" id="KW-1185">Reference proteome</keyword>
<name>A0AAD4ENB9_9PEZI</name>
<evidence type="ECO:0000313" key="3">
    <source>
        <dbReference type="Proteomes" id="UP001197093"/>
    </source>
</evidence>
<protein>
    <recommendedName>
        <fullName evidence="1">Carboxylesterase type B domain-containing protein</fullName>
    </recommendedName>
</protein>
<dbReference type="InterPro" id="IPR002018">
    <property type="entry name" value="CarbesteraseB"/>
</dbReference>
<evidence type="ECO:0000259" key="1">
    <source>
        <dbReference type="Pfam" id="PF00135"/>
    </source>
</evidence>
<dbReference type="Gene3D" id="3.40.50.1820">
    <property type="entry name" value="alpha/beta hydrolase"/>
    <property type="match status" value="1"/>
</dbReference>
<feature type="domain" description="Carboxylesterase type B" evidence="1">
    <location>
        <begin position="88"/>
        <end position="133"/>
    </location>
</feature>
<dbReference type="EMBL" id="JAHCVI010000006">
    <property type="protein sequence ID" value="KAG7284381.1"/>
    <property type="molecule type" value="Genomic_DNA"/>
</dbReference>
<comment type="caution">
    <text evidence="2">The sequence shown here is derived from an EMBL/GenBank/DDBJ whole genome shotgun (WGS) entry which is preliminary data.</text>
</comment>
<dbReference type="Proteomes" id="UP001197093">
    <property type="component" value="Unassembled WGS sequence"/>
</dbReference>
<evidence type="ECO:0000313" key="2">
    <source>
        <dbReference type="EMBL" id="KAG7284381.1"/>
    </source>
</evidence>
<sequence length="155" mass="17661">MPALDAELIDSAANHVIAAHRLRICFLHLLYCLLNPEISSPMTDAYSPERIVDIKGPKASPCERKWMSAYERVKERFEEGEALLRQFEATVNKFLSIPYAVTPPRRFLPPEHLARYNEPVNATQPPPLCIQQNYGRYDPDCVPRKVSPGRTEADL</sequence>
<reference evidence="2" key="1">
    <citation type="submission" date="2023-02" db="EMBL/GenBank/DDBJ databases">
        <authorList>
            <person name="Palmer J.M."/>
        </authorList>
    </citation>
    <scope>NUCLEOTIDE SEQUENCE</scope>
    <source>
        <strain evidence="2">FW57</strain>
    </source>
</reference>